<evidence type="ECO:0000256" key="5">
    <source>
        <dbReference type="PIRSR" id="PIRSR000349-1"/>
    </source>
</evidence>
<dbReference type="InterPro" id="IPR050265">
    <property type="entry name" value="Fe/Mn_Superoxide_Dismutase"/>
</dbReference>
<keyword evidence="3 5" id="KW-0479">Metal-binding</keyword>
<feature type="domain" description="Manganese/iron superoxide dismutase N-terminal" evidence="7">
    <location>
        <begin position="11"/>
        <end position="91"/>
    </location>
</feature>
<dbReference type="RefSeq" id="WP_113919683.1">
    <property type="nucleotide sequence ID" value="NZ_QNRX01000003.1"/>
</dbReference>
<protein>
    <recommendedName>
        <fullName evidence="2 6">Superoxide dismutase</fullName>
        <ecNumber evidence="2 6">1.15.1.1</ecNumber>
    </recommendedName>
</protein>
<feature type="binding site" evidence="5">
    <location>
        <position position="35"/>
    </location>
    <ligand>
        <name>Mn(2+)</name>
        <dbReference type="ChEBI" id="CHEBI:29035"/>
    </ligand>
</feature>
<dbReference type="AlphaFoldDB" id="A0A366IBU3"/>
<comment type="function">
    <text evidence="6">Destroys radicals which are normally produced within the cells and which are toxic to biological systems.</text>
</comment>
<evidence type="ECO:0000313" key="9">
    <source>
        <dbReference type="EMBL" id="RBP68246.1"/>
    </source>
</evidence>
<feature type="binding site" evidence="5">
    <location>
        <position position="172"/>
    </location>
    <ligand>
        <name>Mn(2+)</name>
        <dbReference type="ChEBI" id="CHEBI:29035"/>
    </ligand>
</feature>
<comment type="catalytic activity">
    <reaction evidence="6">
        <text>2 superoxide + 2 H(+) = H2O2 + O2</text>
        <dbReference type="Rhea" id="RHEA:20696"/>
        <dbReference type="ChEBI" id="CHEBI:15378"/>
        <dbReference type="ChEBI" id="CHEBI:15379"/>
        <dbReference type="ChEBI" id="CHEBI:16240"/>
        <dbReference type="ChEBI" id="CHEBI:18421"/>
        <dbReference type="EC" id="1.15.1.1"/>
    </reaction>
</comment>
<gene>
    <name evidence="9" type="ORF">DES36_1036</name>
</gene>
<evidence type="ECO:0000313" key="10">
    <source>
        <dbReference type="Proteomes" id="UP000253490"/>
    </source>
</evidence>
<accession>A0A366IBU3</accession>
<dbReference type="PROSITE" id="PS00088">
    <property type="entry name" value="SOD_MN"/>
    <property type="match status" value="1"/>
</dbReference>
<evidence type="ECO:0000259" key="8">
    <source>
        <dbReference type="Pfam" id="PF02777"/>
    </source>
</evidence>
<evidence type="ECO:0000259" key="7">
    <source>
        <dbReference type="Pfam" id="PF00081"/>
    </source>
</evidence>
<dbReference type="GO" id="GO:0046872">
    <property type="term" value="F:metal ion binding"/>
    <property type="evidence" value="ECO:0007669"/>
    <property type="project" value="UniProtKB-KW"/>
</dbReference>
<dbReference type="PANTHER" id="PTHR11404:SF6">
    <property type="entry name" value="SUPEROXIDE DISMUTASE [MN], MITOCHONDRIAL"/>
    <property type="match status" value="1"/>
</dbReference>
<dbReference type="PIRSF" id="PIRSF000349">
    <property type="entry name" value="SODismutase"/>
    <property type="match status" value="1"/>
</dbReference>
<evidence type="ECO:0000256" key="1">
    <source>
        <dbReference type="ARBA" id="ARBA00008714"/>
    </source>
</evidence>
<comment type="caution">
    <text evidence="9">The sequence shown here is derived from an EMBL/GenBank/DDBJ whole genome shotgun (WGS) entry which is preliminary data.</text>
</comment>
<feature type="binding site" evidence="5">
    <location>
        <position position="168"/>
    </location>
    <ligand>
        <name>Mn(2+)</name>
        <dbReference type="ChEBI" id="CHEBI:29035"/>
    </ligand>
</feature>
<dbReference type="SUPFAM" id="SSF54719">
    <property type="entry name" value="Fe,Mn superoxide dismutase (SOD), C-terminal domain"/>
    <property type="match status" value="1"/>
</dbReference>
<dbReference type="Pfam" id="PF02777">
    <property type="entry name" value="Sod_Fe_C"/>
    <property type="match status" value="1"/>
</dbReference>
<dbReference type="EMBL" id="QNRX01000003">
    <property type="protein sequence ID" value="RBP68246.1"/>
    <property type="molecule type" value="Genomic_DNA"/>
</dbReference>
<evidence type="ECO:0000256" key="6">
    <source>
        <dbReference type="RuleBase" id="RU000414"/>
    </source>
</evidence>
<dbReference type="SUPFAM" id="SSF46609">
    <property type="entry name" value="Fe,Mn superoxide dismutase (SOD), N-terminal domain"/>
    <property type="match status" value="1"/>
</dbReference>
<dbReference type="InterPro" id="IPR019831">
    <property type="entry name" value="Mn/Fe_SOD_N"/>
</dbReference>
<evidence type="ECO:0000256" key="2">
    <source>
        <dbReference type="ARBA" id="ARBA00012682"/>
    </source>
</evidence>
<dbReference type="Gene3D" id="1.10.287.990">
    <property type="entry name" value="Fe,Mn superoxide dismutase (SOD) domain"/>
    <property type="match status" value="1"/>
</dbReference>
<keyword evidence="4 6" id="KW-0560">Oxidoreductase</keyword>
<dbReference type="GO" id="GO:0004784">
    <property type="term" value="F:superoxide dismutase activity"/>
    <property type="evidence" value="ECO:0007669"/>
    <property type="project" value="UniProtKB-EC"/>
</dbReference>
<dbReference type="Proteomes" id="UP000253490">
    <property type="component" value="Unassembled WGS sequence"/>
</dbReference>
<proteinExistence type="inferred from homology"/>
<dbReference type="InterPro" id="IPR019833">
    <property type="entry name" value="Mn/Fe_SOD_BS"/>
</dbReference>
<dbReference type="InterPro" id="IPR001189">
    <property type="entry name" value="Mn/Fe_SOD"/>
</dbReference>
<evidence type="ECO:0000256" key="3">
    <source>
        <dbReference type="ARBA" id="ARBA00022723"/>
    </source>
</evidence>
<name>A0A366IBU3_9FIRM</name>
<dbReference type="EC" id="1.15.1.1" evidence="2 6"/>
<keyword evidence="10" id="KW-1185">Reference proteome</keyword>
<dbReference type="OrthoDB" id="9803125at2"/>
<dbReference type="Pfam" id="PF00081">
    <property type="entry name" value="Sod_Fe_N"/>
    <property type="match status" value="1"/>
</dbReference>
<sequence length="232" mass="27196">MEFRMIPPGQHVLPPLPYSYDALEPVLGQETLRIHHDKHHKSYVDGLNNAEINLVEARENGDYNLIKYWENELAFNGSGHILHSIYWTIMAPLGAARQVGVQTLNQINMYFGSFQKFKDQFISASDKVEGSGWGVLSWQPTWNRLEILQAGKHQNLTQWSGIPILVCDVWEHAYYLNYQNKRRDYIEAWWDLIDWQEVERRLLYAMKGQVPLTREKEKAYNQSVRSFHPHLG</sequence>
<feature type="binding site" evidence="5">
    <location>
        <position position="83"/>
    </location>
    <ligand>
        <name>Mn(2+)</name>
        <dbReference type="ChEBI" id="CHEBI:29035"/>
    </ligand>
</feature>
<comment type="similarity">
    <text evidence="1 6">Belongs to the iron/manganese superoxide dismutase family.</text>
</comment>
<dbReference type="FunFam" id="1.10.287.990:FF:000001">
    <property type="entry name" value="Superoxide dismutase"/>
    <property type="match status" value="1"/>
</dbReference>
<dbReference type="PANTHER" id="PTHR11404">
    <property type="entry name" value="SUPEROXIDE DISMUTASE 2"/>
    <property type="match status" value="1"/>
</dbReference>
<organism evidence="9 10">
    <name type="scientific">Alkalibaculum bacchi</name>
    <dbReference type="NCBI Taxonomy" id="645887"/>
    <lineage>
        <taxon>Bacteria</taxon>
        <taxon>Bacillati</taxon>
        <taxon>Bacillota</taxon>
        <taxon>Clostridia</taxon>
        <taxon>Eubacteriales</taxon>
        <taxon>Eubacteriaceae</taxon>
        <taxon>Alkalibaculum</taxon>
    </lineage>
</organism>
<dbReference type="Gene3D" id="3.55.40.20">
    <property type="entry name" value="Iron/manganese superoxide dismutase, C-terminal domain"/>
    <property type="match status" value="1"/>
</dbReference>
<dbReference type="InterPro" id="IPR036314">
    <property type="entry name" value="SOD_C_sf"/>
</dbReference>
<dbReference type="PRINTS" id="PR01703">
    <property type="entry name" value="MNSODISMTASE"/>
</dbReference>
<dbReference type="InterPro" id="IPR036324">
    <property type="entry name" value="Mn/Fe_SOD_N_sf"/>
</dbReference>
<dbReference type="InterPro" id="IPR019832">
    <property type="entry name" value="Mn/Fe_SOD_C"/>
</dbReference>
<feature type="domain" description="Manganese/iron superoxide dismutase C-terminal" evidence="8">
    <location>
        <begin position="104"/>
        <end position="201"/>
    </location>
</feature>
<dbReference type="FunFam" id="3.55.40.20:FF:000004">
    <property type="entry name" value="Superoxide dismutase [Fe]"/>
    <property type="match status" value="1"/>
</dbReference>
<reference evidence="9 10" key="1">
    <citation type="submission" date="2018-06" db="EMBL/GenBank/DDBJ databases">
        <title>Genomic Encyclopedia of Type Strains, Phase IV (KMG-IV): sequencing the most valuable type-strain genomes for metagenomic binning, comparative biology and taxonomic classification.</title>
        <authorList>
            <person name="Goeker M."/>
        </authorList>
    </citation>
    <scope>NUCLEOTIDE SEQUENCE [LARGE SCALE GENOMIC DNA]</scope>
    <source>
        <strain evidence="9 10">DSM 22112</strain>
    </source>
</reference>
<evidence type="ECO:0000256" key="4">
    <source>
        <dbReference type="ARBA" id="ARBA00023002"/>
    </source>
</evidence>